<dbReference type="OrthoDB" id="5954824at2759"/>
<accession>A0A1S3KH44</accession>
<protein>
    <submittedName>
        <fullName evidence="7">Forkhead box protein I1</fullName>
    </submittedName>
</protein>
<comment type="subcellular location">
    <subcellularLocation>
        <location evidence="3">Nucleus</location>
    </subcellularLocation>
</comment>
<dbReference type="InterPro" id="IPR036388">
    <property type="entry name" value="WH-like_DNA-bd_sf"/>
</dbReference>
<dbReference type="InParanoid" id="A0A1S3KH44"/>
<dbReference type="Pfam" id="PF00250">
    <property type="entry name" value="Forkhead"/>
    <property type="match status" value="1"/>
</dbReference>
<dbReference type="GO" id="GO:0005634">
    <property type="term" value="C:nucleus"/>
    <property type="evidence" value="ECO:0007669"/>
    <property type="project" value="UniProtKB-SubCell"/>
</dbReference>
<dbReference type="KEGG" id="lak:106181555"/>
<reference evidence="7" key="1">
    <citation type="submission" date="2025-08" db="UniProtKB">
        <authorList>
            <consortium name="RefSeq"/>
        </authorList>
    </citation>
    <scope>IDENTIFICATION</scope>
    <source>
        <tissue evidence="7">Gonads</tissue>
    </source>
</reference>
<evidence type="ECO:0000256" key="2">
    <source>
        <dbReference type="ARBA" id="ARBA00023242"/>
    </source>
</evidence>
<sequence length="473" mass="52559">MQPSSGPQMPFVPTTASPATLIPFSGLKVPNPTYPALSASGSGLSAVAAAVMTHPSLLTAEFHHRAHLYDLSRLQYGFHGYHPHAFSPYHPAAGSPGFAHAFLYGRTTADPRTRFLHEEPKPSHSYIGLIAMAILSVKEKKLVLSDIYQWILDNYAYFRTRGPGWRNSIRHNLSLNDCFIKAGRSANGKGHYWGIHPANIEDFKKGDFRRRKAQRKVRKHMGLSVPEDEDSPSPSPTAPPSDWQRRMFADSPCPSSDADDKDAVQDKTIAAPSSPVAEEEELITVLPISSASRKRMFDVESLLAPDDDSKCNKTKRQRVEEDFASTSETKLTEDDNTDPEERKVNDNKESREIKTEANTCSRESPPVARQLITGGYRHHTGELVSFSGTGFMWPRLSPHTATLHGAFPQTSSATVTSWSTLASHSQISPRFLRPTTSVSPRENKDVDSFRWQESLAKIMAKSYDKKLSNPDSE</sequence>
<dbReference type="SUPFAM" id="SSF46785">
    <property type="entry name" value="Winged helix' DNA-binding domain"/>
    <property type="match status" value="1"/>
</dbReference>
<proteinExistence type="predicted"/>
<feature type="DNA-binding region" description="Fork-head" evidence="3">
    <location>
        <begin position="121"/>
        <end position="213"/>
    </location>
</feature>
<dbReference type="GO" id="GO:0030154">
    <property type="term" value="P:cell differentiation"/>
    <property type="evidence" value="ECO:0007669"/>
    <property type="project" value="TreeGrafter"/>
</dbReference>
<feature type="domain" description="Fork-head" evidence="5">
    <location>
        <begin position="121"/>
        <end position="213"/>
    </location>
</feature>
<dbReference type="AlphaFoldDB" id="A0A1S3KH44"/>
<dbReference type="InterPro" id="IPR047519">
    <property type="entry name" value="FH_FOXQ2-like"/>
</dbReference>
<dbReference type="RefSeq" id="XP_013421812.1">
    <property type="nucleotide sequence ID" value="XM_013566358.1"/>
</dbReference>
<dbReference type="PROSITE" id="PS50039">
    <property type="entry name" value="FORK_HEAD_3"/>
    <property type="match status" value="1"/>
</dbReference>
<keyword evidence="6" id="KW-1185">Reference proteome</keyword>
<dbReference type="GO" id="GO:0009653">
    <property type="term" value="P:anatomical structure morphogenesis"/>
    <property type="evidence" value="ECO:0007669"/>
    <property type="project" value="TreeGrafter"/>
</dbReference>
<dbReference type="InterPro" id="IPR030456">
    <property type="entry name" value="TF_fork_head_CS_2"/>
</dbReference>
<feature type="region of interest" description="Disordered" evidence="4">
    <location>
        <begin position="305"/>
        <end position="366"/>
    </location>
</feature>
<dbReference type="InterPro" id="IPR001766">
    <property type="entry name" value="Fork_head_dom"/>
</dbReference>
<keyword evidence="2 3" id="KW-0539">Nucleus</keyword>
<dbReference type="PANTHER" id="PTHR11829:SF343">
    <property type="entry name" value="FORK-HEAD DOMAIN-CONTAINING PROTEIN"/>
    <property type="match status" value="1"/>
</dbReference>
<evidence type="ECO:0000313" key="7">
    <source>
        <dbReference type="RefSeq" id="XP_013421812.1"/>
    </source>
</evidence>
<organism evidence="6 7">
    <name type="scientific">Lingula anatina</name>
    <name type="common">Brachiopod</name>
    <name type="synonym">Lingula unguis</name>
    <dbReference type="NCBI Taxonomy" id="7574"/>
    <lineage>
        <taxon>Eukaryota</taxon>
        <taxon>Metazoa</taxon>
        <taxon>Spiralia</taxon>
        <taxon>Lophotrochozoa</taxon>
        <taxon>Brachiopoda</taxon>
        <taxon>Linguliformea</taxon>
        <taxon>Lingulata</taxon>
        <taxon>Lingulida</taxon>
        <taxon>Linguloidea</taxon>
        <taxon>Lingulidae</taxon>
        <taxon>Lingula</taxon>
    </lineage>
</organism>
<dbReference type="FunFam" id="1.10.10.10:FF:000352">
    <property type="entry name" value="Forkhead box Q2"/>
    <property type="match status" value="1"/>
</dbReference>
<dbReference type="PRINTS" id="PR00053">
    <property type="entry name" value="FORKHEAD"/>
</dbReference>
<dbReference type="CDD" id="cd20035">
    <property type="entry name" value="FH_FOXQ2-like"/>
    <property type="match status" value="1"/>
</dbReference>
<keyword evidence="1 3" id="KW-0238">DNA-binding</keyword>
<dbReference type="GO" id="GO:0000978">
    <property type="term" value="F:RNA polymerase II cis-regulatory region sequence-specific DNA binding"/>
    <property type="evidence" value="ECO:0007669"/>
    <property type="project" value="TreeGrafter"/>
</dbReference>
<dbReference type="GeneID" id="106181555"/>
<evidence type="ECO:0000256" key="4">
    <source>
        <dbReference type="SAM" id="MobiDB-lite"/>
    </source>
</evidence>
<dbReference type="PANTHER" id="PTHR11829">
    <property type="entry name" value="FORKHEAD BOX PROTEIN"/>
    <property type="match status" value="1"/>
</dbReference>
<evidence type="ECO:0000313" key="6">
    <source>
        <dbReference type="Proteomes" id="UP000085678"/>
    </source>
</evidence>
<evidence type="ECO:0000256" key="3">
    <source>
        <dbReference type="PROSITE-ProRule" id="PRU00089"/>
    </source>
</evidence>
<dbReference type="Proteomes" id="UP000085678">
    <property type="component" value="Unplaced"/>
</dbReference>
<feature type="compositionally biased region" description="Basic and acidic residues" evidence="4">
    <location>
        <begin position="339"/>
        <end position="355"/>
    </location>
</feature>
<dbReference type="Gene3D" id="1.10.10.10">
    <property type="entry name" value="Winged helix-like DNA-binding domain superfamily/Winged helix DNA-binding domain"/>
    <property type="match status" value="1"/>
</dbReference>
<dbReference type="GO" id="GO:0000981">
    <property type="term" value="F:DNA-binding transcription factor activity, RNA polymerase II-specific"/>
    <property type="evidence" value="ECO:0007669"/>
    <property type="project" value="TreeGrafter"/>
</dbReference>
<evidence type="ECO:0000256" key="1">
    <source>
        <dbReference type="ARBA" id="ARBA00023125"/>
    </source>
</evidence>
<gene>
    <name evidence="7" type="primary">LOC106181555</name>
</gene>
<dbReference type="PROSITE" id="PS00658">
    <property type="entry name" value="FORK_HEAD_2"/>
    <property type="match status" value="1"/>
</dbReference>
<dbReference type="STRING" id="7574.A0A1S3KH44"/>
<dbReference type="InterPro" id="IPR036390">
    <property type="entry name" value="WH_DNA-bd_sf"/>
</dbReference>
<feature type="compositionally biased region" description="Basic residues" evidence="4">
    <location>
        <begin position="207"/>
        <end position="221"/>
    </location>
</feature>
<name>A0A1S3KH44_LINAN</name>
<feature type="region of interest" description="Disordered" evidence="4">
    <location>
        <begin position="206"/>
        <end position="264"/>
    </location>
</feature>
<evidence type="ECO:0000259" key="5">
    <source>
        <dbReference type="PROSITE" id="PS50039"/>
    </source>
</evidence>
<dbReference type="InterPro" id="IPR050211">
    <property type="entry name" value="FOX_domain-containing"/>
</dbReference>
<dbReference type="SMART" id="SM00339">
    <property type="entry name" value="FH"/>
    <property type="match status" value="1"/>
</dbReference>
<feature type="compositionally biased region" description="Basic and acidic residues" evidence="4">
    <location>
        <begin position="307"/>
        <end position="321"/>
    </location>
</feature>